<feature type="compositionally biased region" description="Low complexity" evidence="5">
    <location>
        <begin position="546"/>
        <end position="564"/>
    </location>
</feature>
<evidence type="ECO:0000256" key="2">
    <source>
        <dbReference type="ARBA" id="ARBA00022771"/>
    </source>
</evidence>
<dbReference type="Gene3D" id="3.30.40.10">
    <property type="entry name" value="Zinc/RING finger domain, C3HC4 (zinc finger)"/>
    <property type="match status" value="1"/>
</dbReference>
<feature type="domain" description="FYVE-type" evidence="6">
    <location>
        <begin position="443"/>
        <end position="504"/>
    </location>
</feature>
<dbReference type="SMART" id="SM00064">
    <property type="entry name" value="FYVE"/>
    <property type="match status" value="1"/>
</dbReference>
<keyword evidence="2 4" id="KW-0863">Zinc-finger</keyword>
<feature type="compositionally biased region" description="Polar residues" evidence="5">
    <location>
        <begin position="580"/>
        <end position="591"/>
    </location>
</feature>
<evidence type="ECO:0000313" key="7">
    <source>
        <dbReference type="EnsemblMetazoa" id="OVOC10166.1"/>
    </source>
</evidence>
<feature type="compositionally biased region" description="Basic and acidic residues" evidence="5">
    <location>
        <begin position="510"/>
        <end position="527"/>
    </location>
</feature>
<evidence type="ECO:0000256" key="1">
    <source>
        <dbReference type="ARBA" id="ARBA00022723"/>
    </source>
</evidence>
<organism evidence="7 8">
    <name type="scientific">Onchocerca volvulus</name>
    <dbReference type="NCBI Taxonomy" id="6282"/>
    <lineage>
        <taxon>Eukaryota</taxon>
        <taxon>Metazoa</taxon>
        <taxon>Ecdysozoa</taxon>
        <taxon>Nematoda</taxon>
        <taxon>Chromadorea</taxon>
        <taxon>Rhabditida</taxon>
        <taxon>Spirurina</taxon>
        <taxon>Spiruromorpha</taxon>
        <taxon>Filarioidea</taxon>
        <taxon>Onchocercidae</taxon>
        <taxon>Onchocerca</taxon>
    </lineage>
</organism>
<evidence type="ECO:0000256" key="4">
    <source>
        <dbReference type="PROSITE-ProRule" id="PRU00091"/>
    </source>
</evidence>
<dbReference type="InterPro" id="IPR017455">
    <property type="entry name" value="Znf_FYVE-rel"/>
</dbReference>
<evidence type="ECO:0000256" key="5">
    <source>
        <dbReference type="SAM" id="MobiDB-lite"/>
    </source>
</evidence>
<dbReference type="PANTHER" id="PTHR46319:SF3">
    <property type="entry name" value="ZINC FINGER FYVE DOMAIN-CONTAINING PROTEIN"/>
    <property type="match status" value="1"/>
</dbReference>
<dbReference type="OMA" id="GVLIHRH"/>
<dbReference type="SMART" id="SM01421">
    <property type="entry name" value="DUF3480"/>
    <property type="match status" value="1"/>
</dbReference>
<dbReference type="InterPro" id="IPR000306">
    <property type="entry name" value="Znf_FYVE"/>
</dbReference>
<feature type="region of interest" description="Disordered" evidence="5">
    <location>
        <begin position="510"/>
        <end position="606"/>
    </location>
</feature>
<dbReference type="GO" id="GO:0031901">
    <property type="term" value="C:early endosome membrane"/>
    <property type="evidence" value="ECO:0007669"/>
    <property type="project" value="TreeGrafter"/>
</dbReference>
<feature type="compositionally biased region" description="Basic residues" evidence="5">
    <location>
        <begin position="593"/>
        <end position="606"/>
    </location>
</feature>
<evidence type="ECO:0000313" key="8">
    <source>
        <dbReference type="Proteomes" id="UP000024404"/>
    </source>
</evidence>
<name>A0A8R1TIT5_ONCVO</name>
<feature type="region of interest" description="Disordered" evidence="5">
    <location>
        <begin position="361"/>
        <end position="389"/>
    </location>
</feature>
<reference evidence="7" key="2">
    <citation type="submission" date="2022-06" db="UniProtKB">
        <authorList>
            <consortium name="EnsemblMetazoa"/>
        </authorList>
    </citation>
    <scope>IDENTIFICATION</scope>
</reference>
<evidence type="ECO:0000256" key="3">
    <source>
        <dbReference type="ARBA" id="ARBA00022833"/>
    </source>
</evidence>
<dbReference type="PANTHER" id="PTHR46319">
    <property type="entry name" value="ZINC FINGER FYVE DOMAIN-CONTAINING PROTEIN"/>
    <property type="match status" value="1"/>
</dbReference>
<dbReference type="InterPro" id="IPR022557">
    <property type="entry name" value="SARA-like_C"/>
</dbReference>
<keyword evidence="8" id="KW-1185">Reference proteome</keyword>
<reference evidence="8" key="1">
    <citation type="submission" date="2013-10" db="EMBL/GenBank/DDBJ databases">
        <title>Genome sequencing of Onchocerca volvulus.</title>
        <authorList>
            <person name="Cotton J."/>
            <person name="Tsai J."/>
            <person name="Stanley E."/>
            <person name="Tracey A."/>
            <person name="Holroyd N."/>
            <person name="Lustigman S."/>
            <person name="Berriman M."/>
        </authorList>
    </citation>
    <scope>NUCLEOTIDE SEQUENCE</scope>
</reference>
<dbReference type="PROSITE" id="PS50178">
    <property type="entry name" value="ZF_FYVE"/>
    <property type="match status" value="1"/>
</dbReference>
<dbReference type="Proteomes" id="UP000024404">
    <property type="component" value="Unassembled WGS sequence"/>
</dbReference>
<dbReference type="EMBL" id="CMVM020000323">
    <property type="status" value="NOT_ANNOTATED_CDS"/>
    <property type="molecule type" value="Genomic_DNA"/>
</dbReference>
<protein>
    <submittedName>
        <fullName evidence="7">FYVE-type domain-containing protein</fullName>
    </submittedName>
</protein>
<dbReference type="Gene3D" id="3.30.500.40">
    <property type="match status" value="1"/>
</dbReference>
<dbReference type="EnsemblMetazoa" id="OVOC10166.1">
    <property type="protein sequence ID" value="OVOC10166.1"/>
    <property type="gene ID" value="WBGene00246975"/>
</dbReference>
<dbReference type="Gene3D" id="3.30.1360.220">
    <property type="entry name" value="Domain of unknown function (DUF3480), N-terminal subdomain"/>
    <property type="match status" value="1"/>
</dbReference>
<evidence type="ECO:0000259" key="6">
    <source>
        <dbReference type="PROSITE" id="PS50178"/>
    </source>
</evidence>
<proteinExistence type="predicted"/>
<dbReference type="GO" id="GO:0016197">
    <property type="term" value="P:endosomal transport"/>
    <property type="evidence" value="ECO:0007669"/>
    <property type="project" value="TreeGrafter"/>
</dbReference>
<dbReference type="GO" id="GO:0008270">
    <property type="term" value="F:zinc ion binding"/>
    <property type="evidence" value="ECO:0007669"/>
    <property type="project" value="UniProtKB-KW"/>
</dbReference>
<dbReference type="AlphaFoldDB" id="A0A8R1TIT5"/>
<accession>A0A8R1TIT5</accession>
<dbReference type="Pfam" id="PF01363">
    <property type="entry name" value="FYVE"/>
    <property type="match status" value="1"/>
</dbReference>
<keyword evidence="3" id="KW-0862">Zinc</keyword>
<dbReference type="Pfam" id="PF11979">
    <property type="entry name" value="SARA_C"/>
    <property type="match status" value="1"/>
</dbReference>
<dbReference type="InterPro" id="IPR013083">
    <property type="entry name" value="Znf_RING/FYVE/PHD"/>
</dbReference>
<feature type="compositionally biased region" description="Basic and acidic residues" evidence="5">
    <location>
        <begin position="373"/>
        <end position="389"/>
    </location>
</feature>
<dbReference type="SUPFAM" id="SSF57903">
    <property type="entry name" value="FYVE/PHD zinc finger"/>
    <property type="match status" value="1"/>
</dbReference>
<sequence length="1181" mass="132650">MDIVSDMDDLLNELEAAEMTGKLKYDENDPVINPKIILLDGSNNFNDKRNTTPFLHNDHIEEAKNVHSVDIETTNVLTDLITSVSLSENDNVYCSVEVKPNDITEHITDIPEYSRSENSISANIVDITHDCKEDSKSDSLLDRPSSYFNVILNECKGTDSEELTDKVTDEMDKTAEQYAEMEQYLGSCDAHDTFLDFREQQHLVSNTEVSSIIPSTKSSEGEIITQEEIDRKKVITLEETNRKSLSHEVDSDGNFRLAFDLEKETNEGIRNTVIEKIVIDATSEFDAVSCTNTDEHSVDEVSVGTGGDSGLGIVQKNVDADVNGSVTSVENPSSSDCTQLSSTTEDIKEISVVDVVEKSDNKIGVESQGNDNEEGKQPELVEDGSDHSMSESEILVPAIDETQAISVVSSTYDISSVSGVKYLTESERQLGKACEKKPIWIDDKETLSCMICCIKFTVFVRRHHCRCCGRVLCARCTTHKASLPYVNNPKKEHRICDPCFETLKRIEESEKNMRTDESANTNEHVHSSDISPATKPVLKSRAKLESISTNDDQSSSSNDAARGSSVKRSVTFRDGLHPGYSSNETQTSTAGSKPKKHESKRQHKSWRLQQLHVTEECACLLPDVDIPSSDVDEASATDSRLRTTGNKFLYLRNSDGTITECDNILERITSLKNFEPVEVMIFRNFWCKIKLCKYGDKTVMCIISNGMSFVGLDEIFLAYYCDAELTELPIDYLWRVMIYEIYQHALTFRNESSEEELGIRLAHNRVPALNRTVRFSNSDKPVARDILLFRPSIQTFENLLVPSSSFLVGTFIYQSESIWANVIPQRLLFRLGLQASVYPTSIISDFNREPVYNSIFDTSVLKIFNDFRNWRFQMPIILGSTLMVRDNTESILIIPTWALEEIIKLIKANRNMIAWGLDFSPDADSYLVCKQDDAGCFNSQIFTNGIGDRKVTGASFIVIDGALKDGGESFAVNVLEDGMAIRFRSDIMESLLEALSVGQDFEQISSAMKFSIKWNDDSYTQQSIGGLVSPIDNRSLIGCYQYGLKKSKILGSSYPIPNQVHWSLRLISVYNVAKGRFVQRVQSKVLTVSEQVAAQIATTLAPFITTLIEHDLRHIFFRIRITTEDAEYRTQPWPGLEKEFAAWSDFLDYQIVPGLFTICSYITIGFHAELHMGLISVRPNP</sequence>
<keyword evidence="1" id="KW-0479">Metal-binding</keyword>
<dbReference type="InterPro" id="IPR011011">
    <property type="entry name" value="Znf_FYVE_PHD"/>
</dbReference>